<dbReference type="RefSeq" id="WP_110393647.1">
    <property type="nucleotide sequence ID" value="NZ_JBHUHB010000001.1"/>
</dbReference>
<dbReference type="InterPro" id="IPR050226">
    <property type="entry name" value="NagZ_Beta-hexosaminidase"/>
</dbReference>
<evidence type="ECO:0000256" key="5">
    <source>
        <dbReference type="ARBA" id="ARBA00023295"/>
    </source>
</evidence>
<dbReference type="AlphaFoldDB" id="A0A2V3WBJ0"/>
<evidence type="ECO:0000256" key="3">
    <source>
        <dbReference type="ARBA" id="ARBA00012663"/>
    </source>
</evidence>
<comment type="catalytic activity">
    <reaction evidence="1">
        <text>Hydrolysis of terminal non-reducing N-acetyl-D-hexosamine residues in N-acetyl-beta-D-hexosaminides.</text>
        <dbReference type="EC" id="3.2.1.52"/>
    </reaction>
</comment>
<dbReference type="PANTHER" id="PTHR30480">
    <property type="entry name" value="BETA-HEXOSAMINIDASE-RELATED"/>
    <property type="match status" value="1"/>
</dbReference>
<dbReference type="GO" id="GO:0009254">
    <property type="term" value="P:peptidoglycan turnover"/>
    <property type="evidence" value="ECO:0007669"/>
    <property type="project" value="TreeGrafter"/>
</dbReference>
<sequence length="340" mass="38166">MDIQSMSIEEKVGQLFIAGFNGKRINGEAINLITTYHIGGIHFFNRNDKNPRQIHKLATNLQRYINKNIPLFLVAQQKGGEQNSLIEKVTISPSQKQLGNINNRLYTKQIAEIVGEELRAIGINMNFSPTFDINEESETSFGGEIDLVSKHGIAALQGFAQANLIPTVKLDHYIKEIFTHDLWNRTALQPNIDKLQQLLDTIVISNQFITDFKQSSPAPCSPTVITEFLRESVSSNGIIIADHSEIQSKEAVIVSFQAGVDIVLLNDTYENQIKTIDTVIQAVQSGKISEEQIDRSVERIVKLKTERNIGLIEPYNEENFMQKRSLALSEKLTHLAANHS</sequence>
<dbReference type="GO" id="GO:0004563">
    <property type="term" value="F:beta-N-acetylhexosaminidase activity"/>
    <property type="evidence" value="ECO:0007669"/>
    <property type="project" value="UniProtKB-EC"/>
</dbReference>
<comment type="similarity">
    <text evidence="2">Belongs to the glycosyl hydrolase 3 family.</text>
</comment>
<dbReference type="Pfam" id="PF00933">
    <property type="entry name" value="Glyco_hydro_3"/>
    <property type="match status" value="1"/>
</dbReference>
<evidence type="ECO:0000256" key="4">
    <source>
        <dbReference type="ARBA" id="ARBA00022801"/>
    </source>
</evidence>
<dbReference type="EMBL" id="QJJQ01000001">
    <property type="protein sequence ID" value="PXW90381.1"/>
    <property type="molecule type" value="Genomic_DNA"/>
</dbReference>
<name>A0A2V3WBJ0_9BACI</name>
<dbReference type="InterPro" id="IPR001764">
    <property type="entry name" value="Glyco_hydro_3_N"/>
</dbReference>
<evidence type="ECO:0000313" key="8">
    <source>
        <dbReference type="Proteomes" id="UP000247978"/>
    </source>
</evidence>
<dbReference type="GO" id="GO:0005975">
    <property type="term" value="P:carbohydrate metabolic process"/>
    <property type="evidence" value="ECO:0007669"/>
    <property type="project" value="InterPro"/>
</dbReference>
<reference evidence="7 8" key="1">
    <citation type="submission" date="2018-05" db="EMBL/GenBank/DDBJ databases">
        <title>Genomic Encyclopedia of Type Strains, Phase IV (KMG-IV): sequencing the most valuable type-strain genomes for metagenomic binning, comparative biology and taxonomic classification.</title>
        <authorList>
            <person name="Goeker M."/>
        </authorList>
    </citation>
    <scope>NUCLEOTIDE SEQUENCE [LARGE SCALE GENOMIC DNA]</scope>
    <source>
        <strain evidence="7 8">DSM 28556</strain>
    </source>
</reference>
<comment type="caution">
    <text evidence="7">The sequence shown here is derived from an EMBL/GenBank/DDBJ whole genome shotgun (WGS) entry which is preliminary data.</text>
</comment>
<accession>A0A2V3WBJ0</accession>
<keyword evidence="8" id="KW-1185">Reference proteome</keyword>
<keyword evidence="5" id="KW-0326">Glycosidase</keyword>
<feature type="domain" description="Glycoside hydrolase family 3 N-terminal" evidence="6">
    <location>
        <begin position="8"/>
        <end position="303"/>
    </location>
</feature>
<dbReference type="InterPro" id="IPR017853">
    <property type="entry name" value="GH"/>
</dbReference>
<gene>
    <name evidence="7" type="ORF">DFR56_101293</name>
</gene>
<proteinExistence type="inferred from homology"/>
<organism evidence="7 8">
    <name type="scientific">Pseudogracilibacillus auburnensis</name>
    <dbReference type="NCBI Taxonomy" id="1494959"/>
    <lineage>
        <taxon>Bacteria</taxon>
        <taxon>Bacillati</taxon>
        <taxon>Bacillota</taxon>
        <taxon>Bacilli</taxon>
        <taxon>Bacillales</taxon>
        <taxon>Bacillaceae</taxon>
        <taxon>Pseudogracilibacillus</taxon>
    </lineage>
</organism>
<keyword evidence="4" id="KW-0378">Hydrolase</keyword>
<evidence type="ECO:0000313" key="7">
    <source>
        <dbReference type="EMBL" id="PXW90381.1"/>
    </source>
</evidence>
<dbReference type="PANTHER" id="PTHR30480:SF13">
    <property type="entry name" value="BETA-HEXOSAMINIDASE"/>
    <property type="match status" value="1"/>
</dbReference>
<dbReference type="EC" id="3.2.1.52" evidence="3"/>
<dbReference type="Gene3D" id="3.20.20.300">
    <property type="entry name" value="Glycoside hydrolase, family 3, N-terminal domain"/>
    <property type="match status" value="1"/>
</dbReference>
<dbReference type="Proteomes" id="UP000247978">
    <property type="component" value="Unassembled WGS sequence"/>
</dbReference>
<evidence type="ECO:0000256" key="2">
    <source>
        <dbReference type="ARBA" id="ARBA00005336"/>
    </source>
</evidence>
<evidence type="ECO:0000259" key="6">
    <source>
        <dbReference type="Pfam" id="PF00933"/>
    </source>
</evidence>
<dbReference type="InterPro" id="IPR036962">
    <property type="entry name" value="Glyco_hydro_3_N_sf"/>
</dbReference>
<dbReference type="OrthoDB" id="9805821at2"/>
<dbReference type="SUPFAM" id="SSF51445">
    <property type="entry name" value="(Trans)glycosidases"/>
    <property type="match status" value="1"/>
</dbReference>
<protein>
    <recommendedName>
        <fullName evidence="3">beta-N-acetylhexosaminidase</fullName>
        <ecNumber evidence="3">3.2.1.52</ecNumber>
    </recommendedName>
</protein>
<evidence type="ECO:0000256" key="1">
    <source>
        <dbReference type="ARBA" id="ARBA00001231"/>
    </source>
</evidence>